<dbReference type="SUPFAM" id="SSF55326">
    <property type="entry name" value="PurM N-terminal domain-like"/>
    <property type="match status" value="1"/>
</dbReference>
<feature type="non-terminal residue" evidence="2">
    <location>
        <position position="1"/>
    </location>
</feature>
<name>A0AAW5MU03_9ESCH</name>
<sequence length="86" mass="9039">RATTRRGPVTAPLAYPPAGDAAQKSFIKDATERLLRLPTVASKQFLITIGDRTVGGLTVRDQMVGPWQTPVADVAVTASGFEATTG</sequence>
<dbReference type="Gene3D" id="3.30.1330.10">
    <property type="entry name" value="PurM-like, N-terminal domain"/>
    <property type="match status" value="1"/>
</dbReference>
<protein>
    <recommendedName>
        <fullName evidence="1">FGAR-AT PurM N-terminal-like domain-containing protein</fullName>
    </recommendedName>
</protein>
<organism evidence="2 3">
    <name type="scientific">Escherichia marmotae</name>
    <dbReference type="NCBI Taxonomy" id="1499973"/>
    <lineage>
        <taxon>Bacteria</taxon>
        <taxon>Pseudomonadati</taxon>
        <taxon>Pseudomonadota</taxon>
        <taxon>Gammaproteobacteria</taxon>
        <taxon>Enterobacterales</taxon>
        <taxon>Enterobacteriaceae</taxon>
        <taxon>Escherichia</taxon>
    </lineage>
</organism>
<dbReference type="InterPro" id="IPR036921">
    <property type="entry name" value="PurM-like_N_sf"/>
</dbReference>
<dbReference type="GO" id="GO:0006164">
    <property type="term" value="P:purine nucleotide biosynthetic process"/>
    <property type="evidence" value="ECO:0007669"/>
    <property type="project" value="TreeGrafter"/>
</dbReference>
<comment type="caution">
    <text evidence="2">The sequence shown here is derived from an EMBL/GenBank/DDBJ whole genome shotgun (WGS) entry which is preliminary data.</text>
</comment>
<evidence type="ECO:0000259" key="1">
    <source>
        <dbReference type="Pfam" id="PF22689"/>
    </source>
</evidence>
<dbReference type="PANTHER" id="PTHR10099">
    <property type="entry name" value="PHOSPHORIBOSYLFORMYLGLYCINAMIDINE SYNTHASE"/>
    <property type="match status" value="1"/>
</dbReference>
<feature type="non-terminal residue" evidence="2">
    <location>
        <position position="86"/>
    </location>
</feature>
<evidence type="ECO:0000313" key="2">
    <source>
        <dbReference type="EMBL" id="MCR6679130.1"/>
    </source>
</evidence>
<dbReference type="InterPro" id="IPR055181">
    <property type="entry name" value="FGAR-AT_PurM_N-like"/>
</dbReference>
<dbReference type="GO" id="GO:0005737">
    <property type="term" value="C:cytoplasm"/>
    <property type="evidence" value="ECO:0007669"/>
    <property type="project" value="TreeGrafter"/>
</dbReference>
<dbReference type="Proteomes" id="UP001206878">
    <property type="component" value="Unassembled WGS sequence"/>
</dbReference>
<dbReference type="EMBL" id="JANPXH010000857">
    <property type="protein sequence ID" value="MCR6679130.1"/>
    <property type="molecule type" value="Genomic_DNA"/>
</dbReference>
<accession>A0AAW5MU03</accession>
<dbReference type="PANTHER" id="PTHR10099:SF1">
    <property type="entry name" value="PHOSPHORIBOSYLFORMYLGLYCINAMIDINE SYNTHASE"/>
    <property type="match status" value="1"/>
</dbReference>
<dbReference type="GO" id="GO:0004642">
    <property type="term" value="F:phosphoribosylformylglycinamidine synthase activity"/>
    <property type="evidence" value="ECO:0007669"/>
    <property type="project" value="TreeGrafter"/>
</dbReference>
<feature type="domain" description="FGAR-AT PurM N-terminal-like" evidence="1">
    <location>
        <begin position="42"/>
        <end position="86"/>
    </location>
</feature>
<proteinExistence type="predicted"/>
<evidence type="ECO:0000313" key="3">
    <source>
        <dbReference type="Proteomes" id="UP001206878"/>
    </source>
</evidence>
<gene>
    <name evidence="2" type="ORF">NVV43_27000</name>
</gene>
<reference evidence="2" key="1">
    <citation type="submission" date="2022-07" db="EMBL/GenBank/DDBJ databases">
        <title>Diversity of ethanolamine utilization by human commensal Escherichia coli.</title>
        <authorList>
            <person name="Jubelin G."/>
        </authorList>
    </citation>
    <scope>NUCLEOTIDE SEQUENCE</scope>
    <source>
        <strain evidence="2">S1</strain>
    </source>
</reference>
<dbReference type="AlphaFoldDB" id="A0AAW5MU03"/>
<dbReference type="Pfam" id="PF22689">
    <property type="entry name" value="FGAR-AT_PurM_N-like"/>
    <property type="match status" value="1"/>
</dbReference>